<dbReference type="InterPro" id="IPR005531">
    <property type="entry name" value="Asp23"/>
</dbReference>
<dbReference type="PANTHER" id="PTHR34297">
    <property type="entry name" value="HYPOTHETICAL CYTOSOLIC PROTEIN-RELATED"/>
    <property type="match status" value="1"/>
</dbReference>
<dbReference type="Proteomes" id="UP000698335">
    <property type="component" value="Unassembled WGS sequence"/>
</dbReference>
<feature type="region of interest" description="Disordered" evidence="2">
    <location>
        <begin position="1"/>
        <end position="42"/>
    </location>
</feature>
<feature type="region of interest" description="Disordered" evidence="2">
    <location>
        <begin position="159"/>
        <end position="189"/>
    </location>
</feature>
<dbReference type="AlphaFoldDB" id="A0A930W1K5"/>
<dbReference type="RefSeq" id="WP_311142373.1">
    <property type="nucleotide sequence ID" value="NZ_CAUOKZ010000008.1"/>
</dbReference>
<proteinExistence type="inferred from homology"/>
<gene>
    <name evidence="3" type="ORF">HXK26_04160</name>
</gene>
<evidence type="ECO:0000313" key="4">
    <source>
        <dbReference type="Proteomes" id="UP000698335"/>
    </source>
</evidence>
<protein>
    <submittedName>
        <fullName evidence="3">Asp23/Gls24 family envelope stress response protein</fullName>
    </submittedName>
</protein>
<name>A0A930W1K5_9ACTN</name>
<accession>A0A930W1K5</accession>
<evidence type="ECO:0000256" key="1">
    <source>
        <dbReference type="ARBA" id="ARBA00005721"/>
    </source>
</evidence>
<organism evidence="3 4">
    <name type="scientific">Lancefieldella rimae</name>
    <dbReference type="NCBI Taxonomy" id="1383"/>
    <lineage>
        <taxon>Bacteria</taxon>
        <taxon>Bacillati</taxon>
        <taxon>Actinomycetota</taxon>
        <taxon>Coriobacteriia</taxon>
        <taxon>Coriobacteriales</taxon>
        <taxon>Atopobiaceae</taxon>
        <taxon>Lancefieldella</taxon>
    </lineage>
</organism>
<feature type="compositionally biased region" description="Polar residues" evidence="2">
    <location>
        <begin position="25"/>
        <end position="40"/>
    </location>
</feature>
<dbReference type="EMBL" id="JABZGW010000154">
    <property type="protein sequence ID" value="MBF4807870.1"/>
    <property type="molecule type" value="Genomic_DNA"/>
</dbReference>
<sequence>MADETVSTEIVPADETVSADITKDPNANPSAELTDAQAQPDTELADEDSLTFSDGVIEKIAALSLREVDNVVGARGNWLNRVQDVLGATDAAKGVSVEVARENAVRINISVLIRFGAYAPQVFEDVKQAVSAQVTSMTGLEVAGINLRIEDVLTEEEYERMRGSEKAGEEPAKDATKDAIKEATKESRE</sequence>
<evidence type="ECO:0000313" key="3">
    <source>
        <dbReference type="EMBL" id="MBF4807870.1"/>
    </source>
</evidence>
<comment type="caution">
    <text evidence="3">The sequence shown here is derived from an EMBL/GenBank/DDBJ whole genome shotgun (WGS) entry which is preliminary data.</text>
</comment>
<dbReference type="PANTHER" id="PTHR34297:SF3">
    <property type="entry name" value="ALKALINE SHOCK PROTEIN 23"/>
    <property type="match status" value="1"/>
</dbReference>
<dbReference type="Pfam" id="PF03780">
    <property type="entry name" value="Asp23"/>
    <property type="match status" value="1"/>
</dbReference>
<evidence type="ECO:0000256" key="2">
    <source>
        <dbReference type="SAM" id="MobiDB-lite"/>
    </source>
</evidence>
<reference evidence="3" key="1">
    <citation type="submission" date="2020-04" db="EMBL/GenBank/DDBJ databases">
        <title>Deep metagenomics examines the oral microbiome during advanced dental caries in children, revealing novel taxa and co-occurrences with host molecules.</title>
        <authorList>
            <person name="Baker J.L."/>
            <person name="Morton J.T."/>
            <person name="Dinis M."/>
            <person name="Alvarez R."/>
            <person name="Tran N.C."/>
            <person name="Knight R."/>
            <person name="Edlund A."/>
        </authorList>
    </citation>
    <scope>NUCLEOTIDE SEQUENCE</scope>
    <source>
        <strain evidence="3">JCVI_38_bin.5</strain>
    </source>
</reference>
<comment type="similarity">
    <text evidence="1">Belongs to the asp23 family.</text>
</comment>